<reference evidence="1" key="2">
    <citation type="journal article" date="2023" name="IMA Fungus">
        <title>Comparative genomic study of the Penicillium genus elucidates a diverse pangenome and 15 lateral gene transfer events.</title>
        <authorList>
            <person name="Petersen C."/>
            <person name="Sorensen T."/>
            <person name="Nielsen M.R."/>
            <person name="Sondergaard T.E."/>
            <person name="Sorensen J.L."/>
            <person name="Fitzpatrick D.A."/>
            <person name="Frisvad J.C."/>
            <person name="Nielsen K.L."/>
        </authorList>
    </citation>
    <scope>NUCLEOTIDE SEQUENCE</scope>
    <source>
        <strain evidence="1">IBT 29864</strain>
    </source>
</reference>
<dbReference type="AlphaFoldDB" id="A0A9W9VE70"/>
<comment type="caution">
    <text evidence="1">The sequence shown here is derived from an EMBL/GenBank/DDBJ whole genome shotgun (WGS) entry which is preliminary data.</text>
</comment>
<evidence type="ECO:0000313" key="1">
    <source>
        <dbReference type="EMBL" id="KAJ5377499.1"/>
    </source>
</evidence>
<evidence type="ECO:0000313" key="2">
    <source>
        <dbReference type="Proteomes" id="UP001147782"/>
    </source>
</evidence>
<sequence>MGISGLPPTVGNRRYNHDSRRTEVADHLLILPESTETFTFAIRHNRELSINPARDAANYLSQRGLDEFSISFRSLSLRLRELRLDEVRISKSFFWPTLEEEVDPTCLVWPKLEVLQVLEVPPHAPDGKWIIDNDPETDWEGELDDDSYDGWQYDLDHYARRGILKSDPVNQLYESIGLAVQRMPRLRSLKHSFRGAVGESGSHEWLRFKRDLSTGMVTLQVQTEWGLKLEEKVICAWGLKDEKAKEFREKWAVSLEKWP</sequence>
<reference evidence="1" key="1">
    <citation type="submission" date="2022-11" db="EMBL/GenBank/DDBJ databases">
        <authorList>
            <person name="Petersen C."/>
        </authorList>
    </citation>
    <scope>NUCLEOTIDE SEQUENCE</scope>
    <source>
        <strain evidence="1">IBT 29864</strain>
    </source>
</reference>
<dbReference type="OrthoDB" id="4802432at2759"/>
<keyword evidence="2" id="KW-1185">Reference proteome</keyword>
<gene>
    <name evidence="1" type="ORF">N7496_004908</name>
</gene>
<dbReference type="RefSeq" id="XP_056556362.1">
    <property type="nucleotide sequence ID" value="XM_056697837.1"/>
</dbReference>
<dbReference type="EMBL" id="JAPZBS010000004">
    <property type="protein sequence ID" value="KAJ5377499.1"/>
    <property type="molecule type" value="Genomic_DNA"/>
</dbReference>
<accession>A0A9W9VE70</accession>
<protein>
    <submittedName>
        <fullName evidence="1">Uncharacterized protein</fullName>
    </submittedName>
</protein>
<dbReference type="Proteomes" id="UP001147782">
    <property type="component" value="Unassembled WGS sequence"/>
</dbReference>
<proteinExistence type="predicted"/>
<dbReference type="GeneID" id="81437016"/>
<organism evidence="1 2">
    <name type="scientific">Penicillium cataractarum</name>
    <dbReference type="NCBI Taxonomy" id="2100454"/>
    <lineage>
        <taxon>Eukaryota</taxon>
        <taxon>Fungi</taxon>
        <taxon>Dikarya</taxon>
        <taxon>Ascomycota</taxon>
        <taxon>Pezizomycotina</taxon>
        <taxon>Eurotiomycetes</taxon>
        <taxon>Eurotiomycetidae</taxon>
        <taxon>Eurotiales</taxon>
        <taxon>Aspergillaceae</taxon>
        <taxon>Penicillium</taxon>
    </lineage>
</organism>
<name>A0A9W9VE70_9EURO</name>